<accession>A0ABS0L3J9</accession>
<evidence type="ECO:0000313" key="1">
    <source>
        <dbReference type="EMBL" id="MBG8554520.1"/>
    </source>
</evidence>
<dbReference type="InterPro" id="IPR010664">
    <property type="entry name" value="LipoPS_assembly_LptC-rel"/>
</dbReference>
<dbReference type="InterPro" id="IPR026265">
    <property type="entry name" value="LptC"/>
</dbReference>
<proteinExistence type="predicted"/>
<dbReference type="Proteomes" id="UP000601099">
    <property type="component" value="Unassembled WGS sequence"/>
</dbReference>
<organism evidence="1 2">
    <name type="scientific">Hymenobacter guriensis</name>
    <dbReference type="NCBI Taxonomy" id="2793065"/>
    <lineage>
        <taxon>Bacteria</taxon>
        <taxon>Pseudomonadati</taxon>
        <taxon>Bacteroidota</taxon>
        <taxon>Cytophagia</taxon>
        <taxon>Cytophagales</taxon>
        <taxon>Hymenobacteraceae</taxon>
        <taxon>Hymenobacter</taxon>
    </lineage>
</organism>
<keyword evidence="2" id="KW-1185">Reference proteome</keyword>
<name>A0ABS0L3J9_9BACT</name>
<reference evidence="1 2" key="1">
    <citation type="submission" date="2020-11" db="EMBL/GenBank/DDBJ databases">
        <title>Hymenobacter sp.</title>
        <authorList>
            <person name="Kim M.K."/>
        </authorList>
    </citation>
    <scope>NUCLEOTIDE SEQUENCE [LARGE SCALE GENOMIC DNA]</scope>
    <source>
        <strain evidence="1 2">BT594</strain>
    </source>
</reference>
<dbReference type="Gene3D" id="2.60.450.10">
    <property type="entry name" value="Lipopolysaccharide (LPS) transport protein A like domain"/>
    <property type="match status" value="1"/>
</dbReference>
<gene>
    <name evidence="1" type="primary">lptC</name>
    <name evidence="1" type="ORF">I5L79_13260</name>
</gene>
<sequence length="187" mass="21159">MSSRTTWRHVGLSLTLMGLVAACETKPADQTQKTVTYKGPLSESTNVLILYSDSAKLQIKLTAPLQQQFENSDMVFPKSMKVVFYGDNGTRVINTLEGNYGKYDKAQNLYIIRGNVKVRNEEKHQELDTEELFFNQQKGTIYTAKETAVRVETDTEVLTGFGLKANQEFSWYRILNPTGVFTVQQGK</sequence>
<dbReference type="Pfam" id="PF06835">
    <property type="entry name" value="LptC"/>
    <property type="match status" value="1"/>
</dbReference>
<dbReference type="RefSeq" id="WP_196955537.1">
    <property type="nucleotide sequence ID" value="NZ_JADWYK010000007.1"/>
</dbReference>
<dbReference type="NCBIfam" id="TIGR04409">
    <property type="entry name" value="LptC_YrbK"/>
    <property type="match status" value="1"/>
</dbReference>
<dbReference type="EMBL" id="JADWYK010000007">
    <property type="protein sequence ID" value="MBG8554520.1"/>
    <property type="molecule type" value="Genomic_DNA"/>
</dbReference>
<evidence type="ECO:0000313" key="2">
    <source>
        <dbReference type="Proteomes" id="UP000601099"/>
    </source>
</evidence>
<comment type="caution">
    <text evidence="1">The sequence shown here is derived from an EMBL/GenBank/DDBJ whole genome shotgun (WGS) entry which is preliminary data.</text>
</comment>
<dbReference type="PROSITE" id="PS51257">
    <property type="entry name" value="PROKAR_LIPOPROTEIN"/>
    <property type="match status" value="1"/>
</dbReference>
<protein>
    <submittedName>
        <fullName evidence="1">LPS export ABC transporter periplasmic protein LptC</fullName>
    </submittedName>
</protein>